<proteinExistence type="predicted"/>
<dbReference type="OrthoDB" id="3381388at2"/>
<evidence type="ECO:0000313" key="3">
    <source>
        <dbReference type="Proteomes" id="UP000199385"/>
    </source>
</evidence>
<organism evidence="2 3">
    <name type="scientific">Micromonospora auratinigra</name>
    <dbReference type="NCBI Taxonomy" id="261654"/>
    <lineage>
        <taxon>Bacteria</taxon>
        <taxon>Bacillati</taxon>
        <taxon>Actinomycetota</taxon>
        <taxon>Actinomycetes</taxon>
        <taxon>Micromonosporales</taxon>
        <taxon>Micromonosporaceae</taxon>
        <taxon>Micromonospora</taxon>
    </lineage>
</organism>
<keyword evidence="3" id="KW-1185">Reference proteome</keyword>
<accession>A0A1A8ZQJ7</accession>
<name>A0A1A8ZQJ7_9ACTN</name>
<evidence type="ECO:0000256" key="1">
    <source>
        <dbReference type="SAM" id="MobiDB-lite"/>
    </source>
</evidence>
<evidence type="ECO:0008006" key="4">
    <source>
        <dbReference type="Google" id="ProtNLM"/>
    </source>
</evidence>
<dbReference type="RefSeq" id="WP_091664988.1">
    <property type="nucleotide sequence ID" value="NZ_LT594323.1"/>
</dbReference>
<dbReference type="Proteomes" id="UP000199385">
    <property type="component" value="Chromosome I"/>
</dbReference>
<dbReference type="EMBL" id="LT594323">
    <property type="protein sequence ID" value="SBT46107.1"/>
    <property type="molecule type" value="Genomic_DNA"/>
</dbReference>
<dbReference type="PATRIC" id="fig|261654.4.peg.3316"/>
<evidence type="ECO:0000313" key="2">
    <source>
        <dbReference type="EMBL" id="SBT46107.1"/>
    </source>
</evidence>
<reference evidence="3" key="1">
    <citation type="submission" date="2016-06" db="EMBL/GenBank/DDBJ databases">
        <authorList>
            <person name="Varghese N."/>
            <person name="Submissions Spin"/>
        </authorList>
    </citation>
    <scope>NUCLEOTIDE SEQUENCE [LARGE SCALE GENOMIC DNA]</scope>
    <source>
        <strain evidence="3">DSM 44815</strain>
    </source>
</reference>
<gene>
    <name evidence="2" type="ORF">GA0070611_3262</name>
</gene>
<feature type="region of interest" description="Disordered" evidence="1">
    <location>
        <begin position="131"/>
        <end position="157"/>
    </location>
</feature>
<protein>
    <recommendedName>
        <fullName evidence="4">Excreted virulence factor EspC, type VII ESX diderm</fullName>
    </recommendedName>
</protein>
<dbReference type="AlphaFoldDB" id="A0A1A8ZQJ7"/>
<sequence>MGSSAKPNVGDLSVNVEHLDAAVTYIDRLLQYLDSEVTLHMEHVNARMQSPSDTNTKSAVPGATPFGAFEDARLQWAALGKSTGNMQASLTVLKQKLEALKTGTQDIAKAFRDTEERNGANGKQIERLLESAAPPPGSAVTPPAVSTPPAYAVPDNA</sequence>
<feature type="compositionally biased region" description="Low complexity" evidence="1">
    <location>
        <begin position="138"/>
        <end position="157"/>
    </location>
</feature>
<dbReference type="STRING" id="261654.GA0070611_3262"/>